<reference evidence="3 4" key="1">
    <citation type="journal article" date="2018" name="Nat. Biotechnol.">
        <title>A standardized bacterial taxonomy based on genome phylogeny substantially revises the tree of life.</title>
        <authorList>
            <person name="Parks D.H."/>
            <person name="Chuvochina M."/>
            <person name="Waite D.W."/>
            <person name="Rinke C."/>
            <person name="Skarshewski A."/>
            <person name="Chaumeil P.A."/>
            <person name="Hugenholtz P."/>
        </authorList>
    </citation>
    <scope>NUCLEOTIDE SEQUENCE [LARGE SCALE GENOMIC DNA]</scope>
    <source>
        <strain evidence="3">UBA8739</strain>
    </source>
</reference>
<evidence type="ECO:0000313" key="3">
    <source>
        <dbReference type="EMBL" id="HAE47943.1"/>
    </source>
</evidence>
<dbReference type="InterPro" id="IPR011009">
    <property type="entry name" value="Kinase-like_dom_sf"/>
</dbReference>
<dbReference type="Pfam" id="PF01636">
    <property type="entry name" value="APH"/>
    <property type="match status" value="1"/>
</dbReference>
<dbReference type="EMBL" id="DMAI01000166">
    <property type="protein sequence ID" value="HAE47943.1"/>
    <property type="molecule type" value="Genomic_DNA"/>
</dbReference>
<dbReference type="AlphaFoldDB" id="A0A3B9IKU3"/>
<evidence type="ECO:0000259" key="2">
    <source>
        <dbReference type="Pfam" id="PF01636"/>
    </source>
</evidence>
<evidence type="ECO:0000256" key="1">
    <source>
        <dbReference type="SAM" id="MobiDB-lite"/>
    </source>
</evidence>
<accession>A0A3B9IKU3</accession>
<gene>
    <name evidence="3" type="ORF">DCK97_11025</name>
</gene>
<feature type="region of interest" description="Disordered" evidence="1">
    <location>
        <begin position="31"/>
        <end position="61"/>
    </location>
</feature>
<comment type="caution">
    <text evidence="3">The sequence shown here is derived from an EMBL/GenBank/DDBJ whole genome shotgun (WGS) entry which is preliminary data.</text>
</comment>
<dbReference type="Proteomes" id="UP000257706">
    <property type="component" value="Unassembled WGS sequence"/>
</dbReference>
<dbReference type="InterPro" id="IPR002575">
    <property type="entry name" value="Aminoglycoside_PTrfase"/>
</dbReference>
<protein>
    <recommendedName>
        <fullName evidence="2">Aminoglycoside phosphotransferase domain-containing protein</fullName>
    </recommendedName>
</protein>
<proteinExistence type="predicted"/>
<dbReference type="Gene3D" id="3.90.1200.10">
    <property type="match status" value="1"/>
</dbReference>
<name>A0A3B9IKU3_9PROT</name>
<organism evidence="3 4">
    <name type="scientific">Tistrella mobilis</name>
    <dbReference type="NCBI Taxonomy" id="171437"/>
    <lineage>
        <taxon>Bacteria</taxon>
        <taxon>Pseudomonadati</taxon>
        <taxon>Pseudomonadota</taxon>
        <taxon>Alphaproteobacteria</taxon>
        <taxon>Geminicoccales</taxon>
        <taxon>Geminicoccaceae</taxon>
        <taxon>Tistrella</taxon>
    </lineage>
</organism>
<feature type="domain" description="Aminoglycoside phosphotransferase" evidence="2">
    <location>
        <begin position="198"/>
        <end position="343"/>
    </location>
</feature>
<evidence type="ECO:0000313" key="4">
    <source>
        <dbReference type="Proteomes" id="UP000257706"/>
    </source>
</evidence>
<sequence>MAISRRTESGPLTRSCIGGWIAAERRVSASAERTGPSLSSAGPPATACPPGVRPSAGGSAMPDRTAIDRLVVLHGTDPSRWSRALHPVAGPLFPTDLRVRHVNLSEHDPVKAHGITHSLRIEAVSGDGPCTLFLKAPDEALYAETLPADRAREVFWRPSGYDNIPGHARAIAASPDDQGLLRTDLRPGAPLILVEEGLQGTRYADRMTGLRADTPEAGIRRDSAALAAHLAAIHAVAPPGDQRALYARFLRDGLVIPSLRLIDGAQRFGPAATSRRAAVEHALIAWRITLDTGPHRLTRIHLDYHPWNLFLAGNQIRVIGARLPGYGDPADDLACLLVNHAIFGAIGPPDVRWAHDLARRSLVSHYIRLTGDDRIAERLAPFFLKRLLVFLSPHHYPDIDAGHGAWIWTLAMSLMTPGTPLPPELFP</sequence>
<dbReference type="SUPFAM" id="SSF56112">
    <property type="entry name" value="Protein kinase-like (PK-like)"/>
    <property type="match status" value="1"/>
</dbReference>